<keyword evidence="2" id="KW-1185">Reference proteome</keyword>
<dbReference type="STRING" id="60517.A0A0R3WFP0"/>
<organism evidence="3">
    <name type="scientific">Taenia asiatica</name>
    <name type="common">Asian tapeworm</name>
    <dbReference type="NCBI Taxonomy" id="60517"/>
    <lineage>
        <taxon>Eukaryota</taxon>
        <taxon>Metazoa</taxon>
        <taxon>Spiralia</taxon>
        <taxon>Lophotrochozoa</taxon>
        <taxon>Platyhelminthes</taxon>
        <taxon>Cestoda</taxon>
        <taxon>Eucestoda</taxon>
        <taxon>Cyclophyllidea</taxon>
        <taxon>Taeniidae</taxon>
        <taxon>Taenia</taxon>
    </lineage>
</organism>
<dbReference type="AlphaFoldDB" id="A0A0R3WFP0"/>
<gene>
    <name evidence="1" type="ORF">TASK_LOCUS9684</name>
</gene>
<dbReference type="WBParaSite" id="TASK_0000968301-mRNA-1">
    <property type="protein sequence ID" value="TASK_0000968301-mRNA-1"/>
    <property type="gene ID" value="TASK_0000968301"/>
</dbReference>
<dbReference type="EMBL" id="UYRS01019356">
    <property type="protein sequence ID" value="VDK44865.1"/>
    <property type="molecule type" value="Genomic_DNA"/>
</dbReference>
<dbReference type="Proteomes" id="UP000282613">
    <property type="component" value="Unassembled WGS sequence"/>
</dbReference>
<protein>
    <submittedName>
        <fullName evidence="3">SRCR domain-containing protein</fullName>
    </submittedName>
</protein>
<proteinExistence type="predicted"/>
<evidence type="ECO:0000313" key="3">
    <source>
        <dbReference type="WBParaSite" id="TASK_0000968301-mRNA-1"/>
    </source>
</evidence>
<evidence type="ECO:0000313" key="1">
    <source>
        <dbReference type="EMBL" id="VDK44865.1"/>
    </source>
</evidence>
<reference evidence="3" key="1">
    <citation type="submission" date="2017-02" db="UniProtKB">
        <authorList>
            <consortium name="WormBaseParasite"/>
        </authorList>
    </citation>
    <scope>IDENTIFICATION</scope>
</reference>
<sequence length="249" mass="26711">ASSSELFAGVLLASANLPTGRVGRRTASPTLSSPPTTTAVPGDLILLQDVSNQHNLSTEQQCIMGEERQRLEAFVSRAHAECSTTTANLASSGVDRLQLSPDPASGGSASKAATSSNLFDVFSLQPGLHFAHLITNPNNPLLPSNPSGWSAIATHHYCGKRLGQSFGLNRRSLVCLQHKHYGWEYECQLDWSCQAQAAALAAVNWWGDWTAACFCNESPGSTRRCTAAHSCQQSSSHESGQFSFSFQSR</sequence>
<name>A0A0R3WFP0_TAEAS</name>
<accession>A0A0R3WFP0</accession>
<evidence type="ECO:0000313" key="2">
    <source>
        <dbReference type="Proteomes" id="UP000282613"/>
    </source>
</evidence>
<reference evidence="1 2" key="2">
    <citation type="submission" date="2018-11" db="EMBL/GenBank/DDBJ databases">
        <authorList>
            <consortium name="Pathogen Informatics"/>
        </authorList>
    </citation>
    <scope>NUCLEOTIDE SEQUENCE [LARGE SCALE GENOMIC DNA]</scope>
</reference>